<comment type="caution">
    <text evidence="3">The sequence shown here is derived from an EMBL/GenBank/DDBJ whole genome shotgun (WGS) entry which is preliminary data.</text>
</comment>
<dbReference type="Proteomes" id="UP000277766">
    <property type="component" value="Unassembled WGS sequence"/>
</dbReference>
<dbReference type="PANTHER" id="PTHR31793:SF27">
    <property type="entry name" value="NOVEL THIOESTERASE SUPERFAMILY DOMAIN AND SAPOSIN A-TYPE DOMAIN CONTAINING PROTEIN (0610012H03RIK)"/>
    <property type="match status" value="1"/>
</dbReference>
<dbReference type="NCBIfam" id="TIGR00051">
    <property type="entry name" value="YbgC/FadM family acyl-CoA thioesterase"/>
    <property type="match status" value="1"/>
</dbReference>
<evidence type="ECO:0000256" key="1">
    <source>
        <dbReference type="ARBA" id="ARBA00005953"/>
    </source>
</evidence>
<dbReference type="AlphaFoldDB" id="A0A3S0RKN8"/>
<dbReference type="Gene3D" id="3.10.129.10">
    <property type="entry name" value="Hotdog Thioesterase"/>
    <property type="match status" value="1"/>
</dbReference>
<comment type="similarity">
    <text evidence="1">Belongs to the 4-hydroxybenzoyl-CoA thioesterase family.</text>
</comment>
<organism evidence="3 4">
    <name type="scientific">Deinococcus radiophilus</name>
    <dbReference type="NCBI Taxonomy" id="32062"/>
    <lineage>
        <taxon>Bacteria</taxon>
        <taxon>Thermotogati</taxon>
        <taxon>Deinococcota</taxon>
        <taxon>Deinococci</taxon>
        <taxon>Deinococcales</taxon>
        <taxon>Deinococcaceae</taxon>
        <taxon>Deinococcus</taxon>
    </lineage>
</organism>
<evidence type="ECO:0000313" key="3">
    <source>
        <dbReference type="EMBL" id="RTR30769.1"/>
    </source>
</evidence>
<dbReference type="SUPFAM" id="SSF54637">
    <property type="entry name" value="Thioesterase/thiol ester dehydrase-isomerase"/>
    <property type="match status" value="1"/>
</dbReference>
<dbReference type="OrthoDB" id="9800856at2"/>
<evidence type="ECO:0000256" key="2">
    <source>
        <dbReference type="ARBA" id="ARBA00022801"/>
    </source>
</evidence>
<keyword evidence="4" id="KW-1185">Reference proteome</keyword>
<sequence>MIQGMSATEFPASLTSLRVRYAETDAMGVAHHAVYPVWFEVGRSDLMRAAGLSYAEIEKQGYYLMLTDLGVNYRRAARYEQELTLHTRVEEVRSRTLRFGYDLFGSSGDPVASGHTSHIVTDHNYRPQRLPEHLLVALQGQAGEAQA</sequence>
<protein>
    <submittedName>
        <fullName evidence="3">Acyl-CoA thioesterase</fullName>
    </submittedName>
</protein>
<gene>
    <name evidence="3" type="ORF">EJ104_00500</name>
</gene>
<dbReference type="EMBL" id="RXPE01000001">
    <property type="protein sequence ID" value="RTR30769.1"/>
    <property type="molecule type" value="Genomic_DNA"/>
</dbReference>
<dbReference type="Pfam" id="PF13279">
    <property type="entry name" value="4HBT_2"/>
    <property type="match status" value="1"/>
</dbReference>
<reference evidence="3 4" key="1">
    <citation type="submission" date="2018-12" db="EMBL/GenBank/DDBJ databases">
        <title>Deinococcus radiophilus ATCC 27603 genome sequencing and assembly.</title>
        <authorList>
            <person name="Maclea K.S."/>
            <person name="Maynard C.R."/>
        </authorList>
    </citation>
    <scope>NUCLEOTIDE SEQUENCE [LARGE SCALE GENOMIC DNA]</scope>
    <source>
        <strain evidence="3 4">ATCC 27603</strain>
    </source>
</reference>
<dbReference type="InterPro" id="IPR029069">
    <property type="entry name" value="HotDog_dom_sf"/>
</dbReference>
<proteinExistence type="inferred from homology"/>
<keyword evidence="2" id="KW-0378">Hydrolase</keyword>
<dbReference type="CDD" id="cd00586">
    <property type="entry name" value="4HBT"/>
    <property type="match status" value="1"/>
</dbReference>
<dbReference type="PIRSF" id="PIRSF003230">
    <property type="entry name" value="YbgC"/>
    <property type="match status" value="1"/>
</dbReference>
<dbReference type="InterPro" id="IPR006684">
    <property type="entry name" value="YbgC/YbaW"/>
</dbReference>
<dbReference type="GO" id="GO:0047617">
    <property type="term" value="F:fatty acyl-CoA hydrolase activity"/>
    <property type="evidence" value="ECO:0007669"/>
    <property type="project" value="TreeGrafter"/>
</dbReference>
<dbReference type="InterPro" id="IPR050563">
    <property type="entry name" value="4-hydroxybenzoyl-CoA_TE"/>
</dbReference>
<evidence type="ECO:0000313" key="4">
    <source>
        <dbReference type="Proteomes" id="UP000277766"/>
    </source>
</evidence>
<accession>A0A3S0RKN8</accession>
<dbReference type="PANTHER" id="PTHR31793">
    <property type="entry name" value="4-HYDROXYBENZOYL-COA THIOESTERASE FAMILY MEMBER"/>
    <property type="match status" value="1"/>
</dbReference>
<name>A0A3S0RKN8_9DEIO</name>